<keyword evidence="7" id="KW-0732">Signal</keyword>
<evidence type="ECO:0000256" key="3">
    <source>
        <dbReference type="ARBA" id="ARBA00020552"/>
    </source>
</evidence>
<evidence type="ECO:0000256" key="6">
    <source>
        <dbReference type="ARBA" id="ARBA00025321"/>
    </source>
</evidence>
<dbReference type="EMBL" id="FMXM01000013">
    <property type="protein sequence ID" value="SDA89477.1"/>
    <property type="molecule type" value="Genomic_DNA"/>
</dbReference>
<evidence type="ECO:0000313" key="8">
    <source>
        <dbReference type="EMBL" id="SDA89477.1"/>
    </source>
</evidence>
<evidence type="ECO:0000256" key="4">
    <source>
        <dbReference type="ARBA" id="ARBA00022475"/>
    </source>
</evidence>
<evidence type="ECO:0000256" key="1">
    <source>
        <dbReference type="ARBA" id="ARBA00004167"/>
    </source>
</evidence>
<comment type="subcellular location">
    <subcellularLocation>
        <location evidence="1">Membrane</location>
        <topology evidence="1">Single-pass membrane protein</topology>
    </subcellularLocation>
</comment>
<sequence length="141" mass="15681">MKRTLTAFCGLMIGASVLASPAEALPVVPTSGPVSATTAPTPVWFRRGFYVVGGSYYYNGYRGYVRVRPGYRYYNGYWFPAAAFAAGVAAATVPPLPPRPAARLAAAHVRWCYERYVSYRAWDNSYQPYNGPRQQCWSPYS</sequence>
<proteinExistence type="inferred from homology"/>
<evidence type="ECO:0000256" key="7">
    <source>
        <dbReference type="SAM" id="SignalP"/>
    </source>
</evidence>
<keyword evidence="4" id="KW-0472">Membrane</keyword>
<reference evidence="8 9" key="1">
    <citation type="submission" date="2016-10" db="EMBL/GenBank/DDBJ databases">
        <authorList>
            <person name="de Groot N.N."/>
        </authorList>
    </citation>
    <scope>NUCLEOTIDE SEQUENCE [LARGE SCALE GENOMIC DNA]</scope>
    <source>
        <strain evidence="8 9">CGMCC 1.12097</strain>
    </source>
</reference>
<dbReference type="Pfam" id="PF07886">
    <property type="entry name" value="BA14K"/>
    <property type="match status" value="1"/>
</dbReference>
<gene>
    <name evidence="8" type="ORF">SAMN02927914_04213</name>
</gene>
<accession>A0A1G5Z4L7</accession>
<dbReference type="GO" id="GO:0016020">
    <property type="term" value="C:membrane"/>
    <property type="evidence" value="ECO:0007669"/>
    <property type="project" value="UniProtKB-SubCell"/>
</dbReference>
<comment type="similarity">
    <text evidence="2">Belongs to the BA14k family.</text>
</comment>
<feature type="chain" id="PRO_5011437529" description="Lectin-like protein BA14k" evidence="7">
    <location>
        <begin position="25"/>
        <end position="141"/>
    </location>
</feature>
<dbReference type="Proteomes" id="UP000198588">
    <property type="component" value="Unassembled WGS sequence"/>
</dbReference>
<evidence type="ECO:0000313" key="9">
    <source>
        <dbReference type="Proteomes" id="UP000198588"/>
    </source>
</evidence>
<keyword evidence="4" id="KW-1003">Cell membrane</keyword>
<dbReference type="AlphaFoldDB" id="A0A1G5Z4L7"/>
<feature type="signal peptide" evidence="7">
    <location>
        <begin position="1"/>
        <end position="24"/>
    </location>
</feature>
<organism evidence="8 9">
    <name type="scientific">Mesorhizobium qingshengii</name>
    <dbReference type="NCBI Taxonomy" id="1165689"/>
    <lineage>
        <taxon>Bacteria</taxon>
        <taxon>Pseudomonadati</taxon>
        <taxon>Pseudomonadota</taxon>
        <taxon>Alphaproteobacteria</taxon>
        <taxon>Hyphomicrobiales</taxon>
        <taxon>Phyllobacteriaceae</taxon>
        <taxon>Mesorhizobium</taxon>
    </lineage>
</organism>
<evidence type="ECO:0000256" key="2">
    <source>
        <dbReference type="ARBA" id="ARBA00010270"/>
    </source>
</evidence>
<dbReference type="InterPro" id="IPR012413">
    <property type="entry name" value="BA14K"/>
</dbReference>
<name>A0A1G5Z4L7_9HYPH</name>
<keyword evidence="5" id="KW-0430">Lectin</keyword>
<protein>
    <recommendedName>
        <fullName evidence="3">Lectin-like protein BA14k</fullName>
    </recommendedName>
</protein>
<dbReference type="GO" id="GO:0030246">
    <property type="term" value="F:carbohydrate binding"/>
    <property type="evidence" value="ECO:0007669"/>
    <property type="project" value="UniProtKB-KW"/>
</dbReference>
<comment type="function">
    <text evidence="6">Has immunoglobulin-binding and hemagglutination properties, and can bind to mannose. Essential for virulence. May be involved in LPS biosynthesis or polysaccharide transport.</text>
</comment>
<evidence type="ECO:0000256" key="5">
    <source>
        <dbReference type="ARBA" id="ARBA00022734"/>
    </source>
</evidence>